<comment type="caution">
    <text evidence="3">The sequence shown here is derived from an EMBL/GenBank/DDBJ whole genome shotgun (WGS) entry which is preliminary data.</text>
</comment>
<sequence length="511" mass="57846">MIASQRIGKSFLGALNYNVKKLHKAAHERAELLGTNFSSVAVKNILREVDLMRQLRPQLGRYVYHTSLNFSAADISNLTNEKLLDIALDYLTGMGFTNNQYLIFRHYDAGHPHIHLLANRICFDGSVVSDSNNYNRSEKLVRALEYRYNLTPVGQSNYVVKERNNHVNKYRSNTVTGEPGTSITNELDNYVTRNQPNNITAERNNPVNMYRSNTETDKPRNPITNKRGSGVTSNQPNNITTERNNQQNKYLGTPENEGRSNPIIGHQSNPMMENSYNQVTIERNNYRSLRAPKKGEIEMSIRMGKPSDKMLLQEKLALILKSQSLSMQDFIQQCEMKGVLLLFNQASTGRVSGITYFHEGFKAKGQALGERFKWMEIVKQLDYEQNRDSEAISETNRRTRQRYGLLDQAGAITIPGRSGERNAEPVSGKRKDVTGPEFDQEHGPTAGITADQLTAKAADALDSNVITVADSNNYDGSYDQHLHISIAEDIDDEAINGRNRRRQQRARTNTR</sequence>
<protein>
    <submittedName>
        <fullName evidence="3">Relaxase/mobilization nuclease-like protein</fullName>
    </submittedName>
</protein>
<evidence type="ECO:0000313" key="3">
    <source>
        <dbReference type="EMBL" id="PTQ92433.1"/>
    </source>
</evidence>
<name>A0A2T5J4J8_9SPHI</name>
<evidence type="ECO:0000256" key="1">
    <source>
        <dbReference type="SAM" id="MobiDB-lite"/>
    </source>
</evidence>
<feature type="region of interest" description="Disordered" evidence="1">
    <location>
        <begin position="209"/>
        <end position="271"/>
    </location>
</feature>
<proteinExistence type="predicted"/>
<dbReference type="OrthoDB" id="1525197at2"/>
<accession>A0A2T5J4J8</accession>
<dbReference type="InterPro" id="IPR005094">
    <property type="entry name" value="Endonuclease_MobA/VirD2"/>
</dbReference>
<reference evidence="3 4" key="1">
    <citation type="submission" date="2018-04" db="EMBL/GenBank/DDBJ databases">
        <title>Genomic Encyclopedia of Archaeal and Bacterial Type Strains, Phase II (KMG-II): from individual species to whole genera.</title>
        <authorList>
            <person name="Goeker M."/>
        </authorList>
    </citation>
    <scope>NUCLEOTIDE SEQUENCE [LARGE SCALE GENOMIC DNA]</scope>
    <source>
        <strain evidence="3 4">DSM 26809</strain>
    </source>
</reference>
<keyword evidence="4" id="KW-1185">Reference proteome</keyword>
<feature type="region of interest" description="Disordered" evidence="1">
    <location>
        <begin position="415"/>
        <end position="447"/>
    </location>
</feature>
<evidence type="ECO:0000313" key="4">
    <source>
        <dbReference type="Proteomes" id="UP000244168"/>
    </source>
</evidence>
<evidence type="ECO:0000259" key="2">
    <source>
        <dbReference type="Pfam" id="PF03432"/>
    </source>
</evidence>
<dbReference type="EMBL" id="QAOQ01000012">
    <property type="protein sequence ID" value="PTQ92433.1"/>
    <property type="molecule type" value="Genomic_DNA"/>
</dbReference>
<dbReference type="RefSeq" id="WP_107831596.1">
    <property type="nucleotide sequence ID" value="NZ_CP160205.1"/>
</dbReference>
<feature type="compositionally biased region" description="Basic and acidic residues" evidence="1">
    <location>
        <begin position="418"/>
        <end position="442"/>
    </location>
</feature>
<feature type="domain" description="MobA/VirD2-like nuclease" evidence="2">
    <location>
        <begin position="17"/>
        <end position="150"/>
    </location>
</feature>
<dbReference type="Pfam" id="PF03432">
    <property type="entry name" value="Relaxase"/>
    <property type="match status" value="1"/>
</dbReference>
<dbReference type="Proteomes" id="UP000244168">
    <property type="component" value="Unassembled WGS sequence"/>
</dbReference>
<feature type="compositionally biased region" description="Polar residues" evidence="1">
    <location>
        <begin position="222"/>
        <end position="250"/>
    </location>
</feature>
<dbReference type="AlphaFoldDB" id="A0A2T5J4J8"/>
<gene>
    <name evidence="3" type="ORF">C8P68_11233</name>
</gene>
<organism evidence="3 4">
    <name type="scientific">Mucilaginibacter yixingensis</name>
    <dbReference type="NCBI Taxonomy" id="1295612"/>
    <lineage>
        <taxon>Bacteria</taxon>
        <taxon>Pseudomonadati</taxon>
        <taxon>Bacteroidota</taxon>
        <taxon>Sphingobacteriia</taxon>
        <taxon>Sphingobacteriales</taxon>
        <taxon>Sphingobacteriaceae</taxon>
        <taxon>Mucilaginibacter</taxon>
    </lineage>
</organism>